<keyword evidence="1" id="KW-0378">Hydrolase</keyword>
<dbReference type="SUPFAM" id="SSF56281">
    <property type="entry name" value="Metallo-hydrolase/oxidoreductase"/>
    <property type="match status" value="1"/>
</dbReference>
<protein>
    <submittedName>
        <fullName evidence="1">Zn-dependent hydrolase of the beta-lactamase fold-like protein</fullName>
    </submittedName>
</protein>
<dbReference type="Gene3D" id="3.60.15.10">
    <property type="entry name" value="Ribonuclease Z/Hydroxyacylglutathione hydrolase-like"/>
    <property type="match status" value="1"/>
</dbReference>
<dbReference type="PANTHER" id="PTHR42967:SF1">
    <property type="entry name" value="MBL FOLD METALLO-HYDROLASE"/>
    <property type="match status" value="1"/>
</dbReference>
<organism evidence="1 2">
    <name type="scientific">Mesotoga infera</name>
    <dbReference type="NCBI Taxonomy" id="1236046"/>
    <lineage>
        <taxon>Bacteria</taxon>
        <taxon>Thermotogati</taxon>
        <taxon>Thermotogota</taxon>
        <taxon>Thermotogae</taxon>
        <taxon>Kosmotogales</taxon>
        <taxon>Kosmotogaceae</taxon>
        <taxon>Mesotoga</taxon>
    </lineage>
</organism>
<evidence type="ECO:0000313" key="1">
    <source>
        <dbReference type="EMBL" id="SSC13425.1"/>
    </source>
</evidence>
<accession>A0A7Z7LG06</accession>
<dbReference type="EMBL" id="LS974202">
    <property type="protein sequence ID" value="SSC13425.1"/>
    <property type="molecule type" value="Genomic_DNA"/>
</dbReference>
<dbReference type="Proteomes" id="UP000250796">
    <property type="component" value="Chromosome MESINF"/>
</dbReference>
<dbReference type="PANTHER" id="PTHR42967">
    <property type="entry name" value="METAL DEPENDENT HYDROLASE"/>
    <property type="match status" value="1"/>
</dbReference>
<dbReference type="Pfam" id="PF13483">
    <property type="entry name" value="Lactamase_B_3"/>
    <property type="match status" value="1"/>
</dbReference>
<keyword evidence="2" id="KW-1185">Reference proteome</keyword>
<gene>
    <name evidence="1" type="ORF">MESINF_1985</name>
</gene>
<sequence>MLLKWHGHSCFSVVSRERTLLIDPFDEGVGYPLPAVKPSIIVESHQHHDHNSHDRYAGEYVLINRTGKTQAHGFSIEGYPTFHDEFGGKKRGPNIVFEIITPDGFRIVHCGDLGHRLTEELSSRLEGPDVLLIPVGGVYTIDAAVAREITRRIGPSFVVPMHYKTKALRFELGSVDPFIAGEPFESLKELRLETKSSVGTKIVVLSYS</sequence>
<dbReference type="AlphaFoldDB" id="A0A7Z7LG06"/>
<evidence type="ECO:0000313" key="2">
    <source>
        <dbReference type="Proteomes" id="UP000250796"/>
    </source>
</evidence>
<proteinExistence type="predicted"/>
<reference evidence="1 2" key="1">
    <citation type="submission" date="2017-01" db="EMBL/GenBank/DDBJ databases">
        <authorList>
            <person name="Erauso G."/>
        </authorList>
    </citation>
    <scope>NUCLEOTIDE SEQUENCE [LARGE SCALE GENOMIC DNA]</scope>
    <source>
        <strain evidence="1">MESINF1</strain>
    </source>
</reference>
<dbReference type="GO" id="GO:0016787">
    <property type="term" value="F:hydrolase activity"/>
    <property type="evidence" value="ECO:0007669"/>
    <property type="project" value="UniProtKB-KW"/>
</dbReference>
<name>A0A7Z7LG06_9BACT</name>
<dbReference type="KEGG" id="minf:MESINF_1985"/>
<dbReference type="RefSeq" id="WP_169699578.1">
    <property type="nucleotide sequence ID" value="NZ_LS974202.1"/>
</dbReference>
<dbReference type="InterPro" id="IPR036866">
    <property type="entry name" value="RibonucZ/Hydroxyglut_hydro"/>
</dbReference>